<comment type="caution">
    <text evidence="2">The sequence shown here is derived from an EMBL/GenBank/DDBJ whole genome shotgun (WGS) entry which is preliminary data.</text>
</comment>
<dbReference type="Proteomes" id="UP000051269">
    <property type="component" value="Unassembled WGS sequence"/>
</dbReference>
<evidence type="ECO:0000313" key="2">
    <source>
        <dbReference type="EMBL" id="KRO63057.1"/>
    </source>
</evidence>
<sequence>MGELFEKVSLLHRSPGPSQERGKMTPHFVRPHVAVERQPIGSSQQRGIPKLCVKTSDRAGNGGKFGQGEANHLVAAGSATNFFDEEEPICAPMSRCPGVHLRRVLATERS</sequence>
<dbReference type="AlphaFoldDB" id="A0A0R2RKT8"/>
<proteinExistence type="predicted"/>
<evidence type="ECO:0000256" key="1">
    <source>
        <dbReference type="SAM" id="MobiDB-lite"/>
    </source>
</evidence>
<name>A0A0R2RKT8_9BACT</name>
<dbReference type="EMBL" id="LIBO01000010">
    <property type="protein sequence ID" value="KRO63057.1"/>
    <property type="molecule type" value="Genomic_DNA"/>
</dbReference>
<evidence type="ECO:0000313" key="3">
    <source>
        <dbReference type="Proteomes" id="UP000051269"/>
    </source>
</evidence>
<accession>A0A0R2RKT8</accession>
<feature type="region of interest" description="Disordered" evidence="1">
    <location>
        <begin position="1"/>
        <end position="25"/>
    </location>
</feature>
<protein>
    <submittedName>
        <fullName evidence="2">Uncharacterized protein</fullName>
    </submittedName>
</protein>
<gene>
    <name evidence="2" type="ORF">ABR82_01295</name>
</gene>
<reference evidence="2 3" key="1">
    <citation type="submission" date="2015-10" db="EMBL/GenBank/DDBJ databases">
        <title>Metagenome-Assembled Genomes uncover a global brackish microbiome.</title>
        <authorList>
            <person name="Hugerth L.W."/>
            <person name="Larsson J."/>
            <person name="Alneberg J."/>
            <person name="Lindh M.V."/>
            <person name="Legrand C."/>
            <person name="Pinhassi J."/>
            <person name="Andersson A.F."/>
        </authorList>
    </citation>
    <scope>NUCLEOTIDE SEQUENCE [LARGE SCALE GENOMIC DNA]</scope>
    <source>
        <strain evidence="2">BACL18 MAG-120507-bin52</strain>
    </source>
</reference>
<organism evidence="2 3">
    <name type="scientific">Verrucomicrobia subdivision 6 bacterium BACL9 MAG-120507-bin52</name>
    <dbReference type="NCBI Taxonomy" id="1655590"/>
    <lineage>
        <taxon>Bacteria</taxon>
        <taxon>Pseudomonadati</taxon>
        <taxon>Verrucomicrobiota</taxon>
        <taxon>Verrucomicrobiia</taxon>
        <taxon>Verrucomicrobiales</taxon>
        <taxon>Verrucomicrobia subdivision 6</taxon>
    </lineage>
</organism>